<keyword evidence="8" id="KW-1278">Translocase</keyword>
<keyword evidence="10 16" id="KW-1133">Transmembrane helix</keyword>
<gene>
    <name evidence="17" type="primary">ND6</name>
</gene>
<proteinExistence type="inferred from homology"/>
<keyword evidence="5" id="KW-0813">Transport</keyword>
<feature type="transmembrane region" description="Helical" evidence="16">
    <location>
        <begin position="128"/>
        <end position="159"/>
    </location>
</feature>
<evidence type="ECO:0000256" key="1">
    <source>
        <dbReference type="ARBA" id="ARBA00004225"/>
    </source>
</evidence>
<evidence type="ECO:0000256" key="4">
    <source>
        <dbReference type="ARBA" id="ARBA00021095"/>
    </source>
</evidence>
<keyword evidence="7 16" id="KW-0812">Transmembrane</keyword>
<dbReference type="AlphaFoldDB" id="B6ZC09"/>
<keyword evidence="12 17" id="KW-0496">Mitochondrion</keyword>
<sequence>MDYVFCLILLLMVVGVVVLGVTPVSYYGVVALMWVAFFCCVLMVFMGRVFTALVTYIVYLGGLVVVFGYCVSLEKDVDVVFKIVSLKFALFILVGLVVCFWALKTGAGGLLVSFDQGSYVNLEVNGYGVFYCSGGVGLMVCLWGLMITLFSVLIILGWCRKGGFRTF</sequence>
<feature type="transmembrane region" description="Helical" evidence="16">
    <location>
        <begin position="34"/>
        <end position="67"/>
    </location>
</feature>
<evidence type="ECO:0000256" key="9">
    <source>
        <dbReference type="ARBA" id="ARBA00022982"/>
    </source>
</evidence>
<feature type="transmembrane region" description="Helical" evidence="16">
    <location>
        <begin position="7"/>
        <end position="28"/>
    </location>
</feature>
<keyword evidence="11" id="KW-0520">NAD</keyword>
<evidence type="ECO:0000256" key="8">
    <source>
        <dbReference type="ARBA" id="ARBA00022967"/>
    </source>
</evidence>
<dbReference type="PANTHER" id="PTHR11435:SF1">
    <property type="entry name" value="NADH-UBIQUINONE OXIDOREDUCTASE CHAIN 6"/>
    <property type="match status" value="1"/>
</dbReference>
<evidence type="ECO:0000256" key="15">
    <source>
        <dbReference type="ARBA" id="ARBA00049551"/>
    </source>
</evidence>
<comment type="subcellular location">
    <subcellularLocation>
        <location evidence="1">Mitochondrion membrane</location>
        <topology evidence="1">Multi-pass membrane protein</topology>
    </subcellularLocation>
</comment>
<protein>
    <recommendedName>
        <fullName evidence="4">NADH-ubiquinone oxidoreductase chain 6</fullName>
        <ecNumber evidence="3">7.1.1.2</ecNumber>
    </recommendedName>
    <alternativeName>
        <fullName evidence="14">NADH dehydrogenase subunit 6</fullName>
    </alternativeName>
</protein>
<keyword evidence="6" id="KW-0679">Respiratory chain</keyword>
<dbReference type="GeneID" id="7043001"/>
<evidence type="ECO:0000256" key="6">
    <source>
        <dbReference type="ARBA" id="ARBA00022660"/>
    </source>
</evidence>
<evidence type="ECO:0000256" key="12">
    <source>
        <dbReference type="ARBA" id="ARBA00023128"/>
    </source>
</evidence>
<evidence type="ECO:0000256" key="10">
    <source>
        <dbReference type="ARBA" id="ARBA00022989"/>
    </source>
</evidence>
<keyword evidence="9" id="KW-0249">Electron transport</keyword>
<dbReference type="PANTHER" id="PTHR11435">
    <property type="entry name" value="NADH UBIQUINONE OXIDOREDUCTASE SUBUNIT ND6"/>
    <property type="match status" value="1"/>
</dbReference>
<dbReference type="EMBL" id="FJ424614">
    <property type="protein sequence ID" value="ACJ14787.1"/>
    <property type="molecule type" value="Genomic_DNA"/>
</dbReference>
<dbReference type="GO" id="GO:0008137">
    <property type="term" value="F:NADH dehydrogenase (ubiquinone) activity"/>
    <property type="evidence" value="ECO:0007669"/>
    <property type="project" value="UniProtKB-EC"/>
</dbReference>
<feature type="transmembrane region" description="Helical" evidence="16">
    <location>
        <begin position="79"/>
        <end position="103"/>
    </location>
</feature>
<dbReference type="InterPro" id="IPR050269">
    <property type="entry name" value="ComplexI_Subunit6"/>
</dbReference>
<dbReference type="CTD" id="4541"/>
<evidence type="ECO:0000256" key="11">
    <source>
        <dbReference type="ARBA" id="ARBA00023027"/>
    </source>
</evidence>
<evidence type="ECO:0000256" key="2">
    <source>
        <dbReference type="ARBA" id="ARBA00005698"/>
    </source>
</evidence>
<evidence type="ECO:0000256" key="13">
    <source>
        <dbReference type="ARBA" id="ARBA00023136"/>
    </source>
</evidence>
<dbReference type="RefSeq" id="YP_002317309.1">
    <property type="nucleotide sequence ID" value="NC_011576.1"/>
</dbReference>
<dbReference type="EC" id="7.1.1.2" evidence="3"/>
<geneLocation type="mitochondrion" evidence="17"/>
<evidence type="ECO:0000313" key="17">
    <source>
        <dbReference type="EMBL" id="ACJ14787.1"/>
    </source>
</evidence>
<organism evidence="17">
    <name type="scientific">Achalinus meiguensis</name>
    <name type="common">Sichuan odd-scaled snake</name>
    <dbReference type="NCBI Taxonomy" id="572522"/>
    <lineage>
        <taxon>Eukaryota</taxon>
        <taxon>Metazoa</taxon>
        <taxon>Chordata</taxon>
        <taxon>Craniata</taxon>
        <taxon>Vertebrata</taxon>
        <taxon>Euteleostomi</taxon>
        <taxon>Lepidosauria</taxon>
        <taxon>Squamata</taxon>
        <taxon>Bifurcata</taxon>
        <taxon>Unidentata</taxon>
        <taxon>Episquamata</taxon>
        <taxon>Toxicofera</taxon>
        <taxon>Serpentes</taxon>
        <taxon>Colubroidea</taxon>
        <taxon>Xenodermatidae</taxon>
        <taxon>Achalinus</taxon>
    </lineage>
</organism>
<evidence type="ECO:0000256" key="3">
    <source>
        <dbReference type="ARBA" id="ARBA00012944"/>
    </source>
</evidence>
<reference evidence="17" key="1">
    <citation type="submission" date="2008-10" db="EMBL/GenBank/DDBJ databases">
        <title>Complete mitochondrial DNA sequence and the phylogenetic position of Achalinus meiguensis (Reptilia: Squamata).</title>
        <authorList>
            <person name="Wang G."/>
            <person name="Zhao E."/>
            <person name="He S."/>
        </authorList>
    </citation>
    <scope>NUCLEOTIDE SEQUENCE</scope>
</reference>
<evidence type="ECO:0000256" key="7">
    <source>
        <dbReference type="ARBA" id="ARBA00022692"/>
    </source>
</evidence>
<evidence type="ECO:0000256" key="14">
    <source>
        <dbReference type="ARBA" id="ARBA00031019"/>
    </source>
</evidence>
<comment type="similarity">
    <text evidence="2">Belongs to the complex I subunit 6 family.</text>
</comment>
<keyword evidence="13 16" id="KW-0472">Membrane</keyword>
<evidence type="ECO:0000256" key="5">
    <source>
        <dbReference type="ARBA" id="ARBA00022448"/>
    </source>
</evidence>
<evidence type="ECO:0000256" key="16">
    <source>
        <dbReference type="SAM" id="Phobius"/>
    </source>
</evidence>
<dbReference type="GO" id="GO:0031966">
    <property type="term" value="C:mitochondrial membrane"/>
    <property type="evidence" value="ECO:0007669"/>
    <property type="project" value="UniProtKB-SubCell"/>
</dbReference>
<comment type="catalytic activity">
    <reaction evidence="15">
        <text>a ubiquinone + NADH + 5 H(+)(in) = a ubiquinol + NAD(+) + 4 H(+)(out)</text>
        <dbReference type="Rhea" id="RHEA:29091"/>
        <dbReference type="Rhea" id="RHEA-COMP:9565"/>
        <dbReference type="Rhea" id="RHEA-COMP:9566"/>
        <dbReference type="ChEBI" id="CHEBI:15378"/>
        <dbReference type="ChEBI" id="CHEBI:16389"/>
        <dbReference type="ChEBI" id="CHEBI:17976"/>
        <dbReference type="ChEBI" id="CHEBI:57540"/>
        <dbReference type="ChEBI" id="CHEBI:57945"/>
        <dbReference type="EC" id="7.1.1.2"/>
    </reaction>
</comment>
<name>B6ZC09_ACHME</name>
<accession>B6ZC09</accession>